<dbReference type="AlphaFoldDB" id="A0A4U0UDA6"/>
<protein>
    <submittedName>
        <fullName evidence="2">Uncharacterized protein</fullName>
    </submittedName>
</protein>
<comment type="caution">
    <text evidence="2">The sequence shown here is derived from an EMBL/GenBank/DDBJ whole genome shotgun (WGS) entry which is preliminary data.</text>
</comment>
<evidence type="ECO:0000256" key="1">
    <source>
        <dbReference type="SAM" id="MobiDB-lite"/>
    </source>
</evidence>
<dbReference type="Proteomes" id="UP000308549">
    <property type="component" value="Unassembled WGS sequence"/>
</dbReference>
<feature type="region of interest" description="Disordered" evidence="1">
    <location>
        <begin position="189"/>
        <end position="238"/>
    </location>
</feature>
<evidence type="ECO:0000313" key="2">
    <source>
        <dbReference type="EMBL" id="TKA32752.1"/>
    </source>
</evidence>
<feature type="compositionally biased region" description="Basic and acidic residues" evidence="1">
    <location>
        <begin position="44"/>
        <end position="57"/>
    </location>
</feature>
<feature type="region of interest" description="Disordered" evidence="1">
    <location>
        <begin position="1"/>
        <end position="82"/>
    </location>
</feature>
<organism evidence="2 3">
    <name type="scientific">Salinomyces thailandicus</name>
    <dbReference type="NCBI Taxonomy" id="706561"/>
    <lineage>
        <taxon>Eukaryota</taxon>
        <taxon>Fungi</taxon>
        <taxon>Dikarya</taxon>
        <taxon>Ascomycota</taxon>
        <taxon>Pezizomycotina</taxon>
        <taxon>Dothideomycetes</taxon>
        <taxon>Dothideomycetidae</taxon>
        <taxon>Mycosphaerellales</taxon>
        <taxon>Teratosphaeriaceae</taxon>
        <taxon>Salinomyces</taxon>
    </lineage>
</organism>
<gene>
    <name evidence="2" type="ORF">B0A50_00977</name>
</gene>
<sequence>MQVQTSQQHFDQDHPVPSCQHAKYYQRRDLRPQTAKMRFPSTWIDKDETGNYDPAEKFRRRKRRSYPKPQGRPRPNDLLNTTDEVVDRTAYSLRQSSLILKIQFPSEASKSAFRKHVSHLPPRPHDDFANGYRYERDYKKDPLPTKKPAKDSAGFMPCREAGTLCSFGKDDDQAAYVTRRTMSSVCIPQKMQDGPAAPQQPPAKPHTAAAPSKRAAHDAAKQQTPTKQPKLNEPETVSIGSKKKIISRFCHPIKFNCEDADGTDSCHFCDRSSFSIMGLEAKETEVFDWADGRGYDEVGEGHRETGSAPTRVCAACTMGRVPAIMCQKHEMQPISNVTLETMDIDGAISALFADEHDGDLQRMLAVLEDQPSHERPLGLRADWEFLKEDGLLMRHVLWSTAEVEHCKGTPRYTRVNAHASRTMPEEPHARGVRQ</sequence>
<keyword evidence="3" id="KW-1185">Reference proteome</keyword>
<dbReference type="EMBL" id="NAJL01000004">
    <property type="protein sequence ID" value="TKA32752.1"/>
    <property type="molecule type" value="Genomic_DNA"/>
</dbReference>
<name>A0A4U0UDA6_9PEZI</name>
<proteinExistence type="predicted"/>
<dbReference type="OrthoDB" id="5303703at2759"/>
<accession>A0A4U0UDA6</accession>
<evidence type="ECO:0000313" key="3">
    <source>
        <dbReference type="Proteomes" id="UP000308549"/>
    </source>
</evidence>
<reference evidence="2 3" key="1">
    <citation type="submission" date="2017-03" db="EMBL/GenBank/DDBJ databases">
        <title>Genomes of endolithic fungi from Antarctica.</title>
        <authorList>
            <person name="Coleine C."/>
            <person name="Masonjones S."/>
            <person name="Stajich J.E."/>
        </authorList>
    </citation>
    <scope>NUCLEOTIDE SEQUENCE [LARGE SCALE GENOMIC DNA]</scope>
    <source>
        <strain evidence="2 3">CCFEE 6315</strain>
    </source>
</reference>